<dbReference type="Gene3D" id="3.40.630.30">
    <property type="match status" value="1"/>
</dbReference>
<evidence type="ECO:0000313" key="2">
    <source>
        <dbReference type="EMBL" id="GAA5160706.1"/>
    </source>
</evidence>
<dbReference type="Proteomes" id="UP001500547">
    <property type="component" value="Unassembled WGS sequence"/>
</dbReference>
<reference evidence="3" key="1">
    <citation type="journal article" date="2019" name="Int. J. Syst. Evol. Microbiol.">
        <title>The Global Catalogue of Microorganisms (GCM) 10K type strain sequencing project: providing services to taxonomists for standard genome sequencing and annotation.</title>
        <authorList>
            <consortium name="The Broad Institute Genomics Platform"/>
            <consortium name="The Broad Institute Genome Sequencing Center for Infectious Disease"/>
            <person name="Wu L."/>
            <person name="Ma J."/>
        </authorList>
    </citation>
    <scope>NUCLEOTIDE SEQUENCE [LARGE SCALE GENOMIC DNA]</scope>
    <source>
        <strain evidence="3">JCM 18715</strain>
    </source>
</reference>
<comment type="caution">
    <text evidence="2">The sequence shown here is derived from an EMBL/GenBank/DDBJ whole genome shotgun (WGS) entry which is preliminary data.</text>
</comment>
<accession>A0ABP9QFL6</accession>
<evidence type="ECO:0000313" key="3">
    <source>
        <dbReference type="Proteomes" id="UP001500547"/>
    </source>
</evidence>
<protein>
    <submittedName>
        <fullName evidence="2">GNAT family N-acetyltransferase</fullName>
    </submittedName>
</protein>
<dbReference type="InterPro" id="IPR038740">
    <property type="entry name" value="BioF2-like_GNAT_dom"/>
</dbReference>
<dbReference type="SUPFAM" id="SSF55729">
    <property type="entry name" value="Acyl-CoA N-acyltransferases (Nat)"/>
    <property type="match status" value="1"/>
</dbReference>
<dbReference type="Pfam" id="PF13480">
    <property type="entry name" value="Acetyltransf_6"/>
    <property type="match status" value="1"/>
</dbReference>
<proteinExistence type="predicted"/>
<gene>
    <name evidence="2" type="ORF">GCM10025770_08770</name>
</gene>
<sequence length="323" mass="36160">MTATTSIFLQKSWFALLKEAGLPGGAAHHILDAAGLRMHLLRVPGGLESCSNFYSPDFGFEEGSQPTEISLRAFARQLRAEAPSRIMLRPMRRDTPVVALLSQALVAEDFRVDLLPVSKNWYLPCAGLSWSDYLAQRPSRLRNTLRRCQTKLRATPGFRIDIIRDAGRTLDAALAAYNRVYASSWKEAEPYPAFMPGLCHMAAAQGSLRLAVLYVRDEPAAAQVWFVKDQTASIYKLAYDARFSRLGVGTVLTAALFEHVMTVDQVSEIDFLTGDDSYKSEWMSHHRELVALLAFDQLSLSGKLRALRHFAPRWLKRKIGKTA</sequence>
<evidence type="ECO:0000259" key="1">
    <source>
        <dbReference type="Pfam" id="PF13480"/>
    </source>
</evidence>
<name>A0ABP9QFL6_9RHOO</name>
<dbReference type="EMBL" id="BAABLD010000005">
    <property type="protein sequence ID" value="GAA5160706.1"/>
    <property type="molecule type" value="Genomic_DNA"/>
</dbReference>
<feature type="domain" description="BioF2-like acetyltransferase" evidence="1">
    <location>
        <begin position="139"/>
        <end position="280"/>
    </location>
</feature>
<dbReference type="InterPro" id="IPR016181">
    <property type="entry name" value="Acyl_CoA_acyltransferase"/>
</dbReference>
<dbReference type="RefSeq" id="WP_345531647.1">
    <property type="nucleotide sequence ID" value="NZ_BAABLD010000005.1"/>
</dbReference>
<keyword evidence="3" id="KW-1185">Reference proteome</keyword>
<organism evidence="2 3">
    <name type="scientific">Viridibacterium curvum</name>
    <dbReference type="NCBI Taxonomy" id="1101404"/>
    <lineage>
        <taxon>Bacteria</taxon>
        <taxon>Pseudomonadati</taxon>
        <taxon>Pseudomonadota</taxon>
        <taxon>Betaproteobacteria</taxon>
        <taxon>Rhodocyclales</taxon>
        <taxon>Rhodocyclaceae</taxon>
        <taxon>Viridibacterium</taxon>
    </lineage>
</organism>